<evidence type="ECO:0000256" key="1">
    <source>
        <dbReference type="SAM" id="Phobius"/>
    </source>
</evidence>
<dbReference type="PANTHER" id="PTHR28026">
    <property type="entry name" value="DUF962 DOMAIN PROTEIN (AFU_ORTHOLOGUE AFUA_8G05310)"/>
    <property type="match status" value="1"/>
</dbReference>
<dbReference type="Proteomes" id="UP000275232">
    <property type="component" value="Unassembled WGS sequence"/>
</dbReference>
<keyword evidence="1" id="KW-0472">Membrane</keyword>
<dbReference type="AlphaFoldDB" id="A0A3N5DG13"/>
<dbReference type="PANTHER" id="PTHR28026:SF9">
    <property type="entry name" value="2-HYDROXY-PALMITIC ACID DIOXYGENASE MPO1"/>
    <property type="match status" value="1"/>
</dbReference>
<feature type="transmembrane region" description="Helical" evidence="1">
    <location>
        <begin position="46"/>
        <end position="66"/>
    </location>
</feature>
<dbReference type="OrthoDB" id="5515308at2"/>
<feature type="transmembrane region" description="Helical" evidence="1">
    <location>
        <begin position="21"/>
        <end position="39"/>
    </location>
</feature>
<reference evidence="2 3" key="1">
    <citation type="submission" date="2018-11" db="EMBL/GenBank/DDBJ databases">
        <title>Erythrobacter spongiae sp. nov., isolated from a marine sponge.</title>
        <authorList>
            <person name="Zhuang L."/>
            <person name="Luo L."/>
        </authorList>
    </citation>
    <scope>NUCLEOTIDE SEQUENCE [LARGE SCALE GENOMIC DNA]</scope>
    <source>
        <strain evidence="2 3">HN-E23</strain>
    </source>
</reference>
<protein>
    <submittedName>
        <fullName evidence="2">DUF962 domain-containing protein</fullName>
    </submittedName>
</protein>
<feature type="transmembrane region" description="Helical" evidence="1">
    <location>
        <begin position="97"/>
        <end position="113"/>
    </location>
</feature>
<dbReference type="RefSeq" id="WP_123878261.1">
    <property type="nucleotide sequence ID" value="NZ_RPFZ01000001.1"/>
</dbReference>
<evidence type="ECO:0000313" key="3">
    <source>
        <dbReference type="Proteomes" id="UP000275232"/>
    </source>
</evidence>
<keyword evidence="1" id="KW-0812">Transmembrane</keyword>
<organism evidence="2 3">
    <name type="scientific">Aurantiacibacter spongiae</name>
    <dbReference type="NCBI Taxonomy" id="2488860"/>
    <lineage>
        <taxon>Bacteria</taxon>
        <taxon>Pseudomonadati</taxon>
        <taxon>Pseudomonadota</taxon>
        <taxon>Alphaproteobacteria</taxon>
        <taxon>Sphingomonadales</taxon>
        <taxon>Erythrobacteraceae</taxon>
        <taxon>Aurantiacibacter</taxon>
    </lineage>
</organism>
<accession>A0A3N5DG13</accession>
<dbReference type="GO" id="GO:0016020">
    <property type="term" value="C:membrane"/>
    <property type="evidence" value="ECO:0007669"/>
    <property type="project" value="GOC"/>
</dbReference>
<dbReference type="EMBL" id="RPFZ01000001">
    <property type="protein sequence ID" value="RPF70612.1"/>
    <property type="molecule type" value="Genomic_DNA"/>
</dbReference>
<keyword evidence="3" id="KW-1185">Reference proteome</keyword>
<keyword evidence="1" id="KW-1133">Transmembrane helix</keyword>
<feature type="transmembrane region" description="Helical" evidence="1">
    <location>
        <begin position="72"/>
        <end position="90"/>
    </location>
</feature>
<evidence type="ECO:0000313" key="2">
    <source>
        <dbReference type="EMBL" id="RPF70612.1"/>
    </source>
</evidence>
<comment type="caution">
    <text evidence="2">The sequence shown here is derived from an EMBL/GenBank/DDBJ whole genome shotgun (WGS) entry which is preliminary data.</text>
</comment>
<sequence>MSTIATTLAKYRAYHLDRRNVATHALGVPMIVLAVEILLSRPQMAFAGATISPAMVFSALSAVYYLRLDLRFGLVLTAILAAFAAIGLWIGAQSTRVWLTAGIGLFVIGWAFQVVGHKYEGRKPAFIDDLESLMVGPLFMLAELAFALGLRRDLHDEVVRAA</sequence>
<name>A0A3N5DG13_9SPHN</name>
<dbReference type="InterPro" id="IPR009305">
    <property type="entry name" value="Mpo1-like"/>
</dbReference>
<gene>
    <name evidence="2" type="ORF">EG799_02455</name>
</gene>
<dbReference type="Pfam" id="PF06127">
    <property type="entry name" value="Mpo1-like"/>
    <property type="match status" value="1"/>
</dbReference>
<dbReference type="GO" id="GO:0046521">
    <property type="term" value="P:sphingoid catabolic process"/>
    <property type="evidence" value="ECO:0007669"/>
    <property type="project" value="TreeGrafter"/>
</dbReference>
<proteinExistence type="predicted"/>